<gene>
    <name evidence="2" type="ORF">PYW07_000134</name>
</gene>
<sequence>MHYLPFQVHLSNIRGLHSNLLAVHHHLETVKPHLLFLTETQIRCPSDAAYLNYPGYSLEYHFMQRAGVCVYVRNDICCQRLRHLEDPDLSTLWMMVDTGMDKIVYACVYRSHSGDQETTRLFDHLGIAADTALHRHPDAQFVALGDFNACHQDWLFPYQRTDHAGREARNFAVSMGLSQLVKQATRVPDIAGHTANCLDLLLTTDPDRCVVTVSSPLGTSDHCLVKSVTSFSPPDCDSRGERRIWRYKSADWDEMRHFFASVARAHPVSEDVRLTNEIKMTKVVKCASCNVVIDELLSYIQNKISVIDEDTLVRLCTSTFSNEDIEKSKTLLYESVPVEKAKIKRKNKGKELRDLLDIIKVFKSVEPDQFPIFVARDLEKLPPILFDHLDCTKLLKDLLRIQNEVKEIKEEYVTQTQLKDLKSEILKLQNDSLIPASVCKLNRKRGGWLLESGPIGLSHVNNSPVIDDCNISFGESSLQMLDDNELVFRKIKEVGAETFDRGVESAVSPQRSAECSPSPRVATTAADARTIDAAARSTTSEQKEQVCFSSENSSSCAEAISDVVRQAMEYYIPYSDVPVGSSARPWFNADCAEAEKRKHSAFLAWVDARDRKAPDLSSNKRAFNHAAKSYKKALRKARFDRISHIGQKLSAQPSGSRAFWSLAKSVEANFCRPTLPPLVRPDGTLAHTAREKAGLFASLFANNSRLDTGSSTPPTLSHCGTSMPEVRIRNKEVLRALCRLDVNKASGPDGIPAIVLKACAPELMVDYRVASPRACGMEISNDRASRHL</sequence>
<evidence type="ECO:0000313" key="2">
    <source>
        <dbReference type="EMBL" id="KAJ8736863.1"/>
    </source>
</evidence>
<evidence type="ECO:0000313" key="3">
    <source>
        <dbReference type="Proteomes" id="UP001231518"/>
    </source>
</evidence>
<name>A0AAD7Z128_MYTSE</name>
<dbReference type="AlphaFoldDB" id="A0AAD7Z128"/>
<feature type="domain" description="Endonuclease/exonuclease/phosphatase" evidence="1">
    <location>
        <begin position="12"/>
        <end position="222"/>
    </location>
</feature>
<dbReference type="PANTHER" id="PTHR47510:SF3">
    <property type="entry name" value="ENDO_EXONUCLEASE_PHOSPHATASE DOMAIN-CONTAINING PROTEIN"/>
    <property type="match status" value="1"/>
</dbReference>
<dbReference type="SUPFAM" id="SSF56219">
    <property type="entry name" value="DNase I-like"/>
    <property type="match status" value="1"/>
</dbReference>
<dbReference type="PANTHER" id="PTHR47510">
    <property type="entry name" value="REVERSE TRANSCRIPTASE DOMAIN-CONTAINING PROTEIN"/>
    <property type="match status" value="1"/>
</dbReference>
<keyword evidence="3" id="KW-1185">Reference proteome</keyword>
<protein>
    <recommendedName>
        <fullName evidence="1">Endonuclease/exonuclease/phosphatase domain-containing protein</fullName>
    </recommendedName>
</protein>
<dbReference type="InterPro" id="IPR036691">
    <property type="entry name" value="Endo/exonu/phosph_ase_sf"/>
</dbReference>
<evidence type="ECO:0000259" key="1">
    <source>
        <dbReference type="Pfam" id="PF03372"/>
    </source>
</evidence>
<accession>A0AAD7Z128</accession>
<organism evidence="2 3">
    <name type="scientific">Mythimna separata</name>
    <name type="common">Oriental armyworm</name>
    <name type="synonym">Pseudaletia separata</name>
    <dbReference type="NCBI Taxonomy" id="271217"/>
    <lineage>
        <taxon>Eukaryota</taxon>
        <taxon>Metazoa</taxon>
        <taxon>Ecdysozoa</taxon>
        <taxon>Arthropoda</taxon>
        <taxon>Hexapoda</taxon>
        <taxon>Insecta</taxon>
        <taxon>Pterygota</taxon>
        <taxon>Neoptera</taxon>
        <taxon>Endopterygota</taxon>
        <taxon>Lepidoptera</taxon>
        <taxon>Glossata</taxon>
        <taxon>Ditrysia</taxon>
        <taxon>Noctuoidea</taxon>
        <taxon>Noctuidae</taxon>
        <taxon>Noctuinae</taxon>
        <taxon>Hadenini</taxon>
        <taxon>Mythimna</taxon>
    </lineage>
</organism>
<dbReference type="Gene3D" id="3.60.10.10">
    <property type="entry name" value="Endonuclease/exonuclease/phosphatase"/>
    <property type="match status" value="1"/>
</dbReference>
<dbReference type="EMBL" id="JARGEI010000001">
    <property type="protein sequence ID" value="KAJ8736863.1"/>
    <property type="molecule type" value="Genomic_DNA"/>
</dbReference>
<comment type="caution">
    <text evidence="2">The sequence shown here is derived from an EMBL/GenBank/DDBJ whole genome shotgun (WGS) entry which is preliminary data.</text>
</comment>
<reference evidence="2" key="1">
    <citation type="submission" date="2023-03" db="EMBL/GenBank/DDBJ databases">
        <title>Chromosome-level genomes of two armyworms, Mythimna separata and Mythimna loreyi, provide insights into the biosynthesis and reception of sex pheromones.</title>
        <authorList>
            <person name="Zhao H."/>
        </authorList>
    </citation>
    <scope>NUCLEOTIDE SEQUENCE</scope>
    <source>
        <strain evidence="2">BeijingLab</strain>
        <tissue evidence="2">Pupa</tissue>
    </source>
</reference>
<dbReference type="GO" id="GO:0003824">
    <property type="term" value="F:catalytic activity"/>
    <property type="evidence" value="ECO:0007669"/>
    <property type="project" value="InterPro"/>
</dbReference>
<proteinExistence type="predicted"/>
<dbReference type="Pfam" id="PF03372">
    <property type="entry name" value="Exo_endo_phos"/>
    <property type="match status" value="1"/>
</dbReference>
<dbReference type="InterPro" id="IPR005135">
    <property type="entry name" value="Endo/exonuclease/phosphatase"/>
</dbReference>
<dbReference type="Proteomes" id="UP001231518">
    <property type="component" value="Chromosome 1"/>
</dbReference>